<keyword evidence="2" id="KW-1185">Reference proteome</keyword>
<evidence type="ECO:0000313" key="1">
    <source>
        <dbReference type="EMBL" id="CZQ95774.1"/>
    </source>
</evidence>
<proteinExistence type="predicted"/>
<reference evidence="1 2" key="1">
    <citation type="submission" date="2016-02" db="EMBL/GenBank/DDBJ databases">
        <authorList>
            <person name="Wen L."/>
            <person name="He K."/>
            <person name="Yang H."/>
        </authorList>
    </citation>
    <scope>NUCLEOTIDE SEQUENCE [LARGE SCALE GENOMIC DNA]</scope>
    <source>
        <strain evidence="1">Trichococcus palustris</strain>
    </source>
</reference>
<evidence type="ECO:0008006" key="3">
    <source>
        <dbReference type="Google" id="ProtNLM"/>
    </source>
</evidence>
<accession>A0A143YPG7</accession>
<gene>
    <name evidence="1" type="ORF">Tpal_1939</name>
</gene>
<dbReference type="Gene3D" id="3.30.420.40">
    <property type="match status" value="1"/>
</dbReference>
<dbReference type="InterPro" id="IPR043129">
    <property type="entry name" value="ATPase_NBD"/>
</dbReference>
<evidence type="ECO:0000313" key="2">
    <source>
        <dbReference type="Proteomes" id="UP000242754"/>
    </source>
</evidence>
<dbReference type="EMBL" id="FJNE01000005">
    <property type="protein sequence ID" value="CZQ95774.1"/>
    <property type="molecule type" value="Genomic_DNA"/>
</dbReference>
<name>A0A143YPG7_9LACT</name>
<dbReference type="SUPFAM" id="SSF53067">
    <property type="entry name" value="Actin-like ATPase domain"/>
    <property type="match status" value="1"/>
</dbReference>
<dbReference type="AlphaFoldDB" id="A0A143YPG7"/>
<sequence>MKKNYLSIDIGGTNIKLALIDHSGEIQSKK</sequence>
<organism evidence="1 2">
    <name type="scientific">Trichococcus palustris</name>
    <dbReference type="NCBI Taxonomy" id="140314"/>
    <lineage>
        <taxon>Bacteria</taxon>
        <taxon>Bacillati</taxon>
        <taxon>Bacillota</taxon>
        <taxon>Bacilli</taxon>
        <taxon>Lactobacillales</taxon>
        <taxon>Carnobacteriaceae</taxon>
        <taxon>Trichococcus</taxon>
    </lineage>
</organism>
<dbReference type="Proteomes" id="UP000242754">
    <property type="component" value="Unassembled WGS sequence"/>
</dbReference>
<protein>
    <recommendedName>
        <fullName evidence="3">ROK family protein</fullName>
    </recommendedName>
</protein>